<organism evidence="3 4">
    <name type="scientific">Folsomia candida</name>
    <name type="common">Springtail</name>
    <dbReference type="NCBI Taxonomy" id="158441"/>
    <lineage>
        <taxon>Eukaryota</taxon>
        <taxon>Metazoa</taxon>
        <taxon>Ecdysozoa</taxon>
        <taxon>Arthropoda</taxon>
        <taxon>Hexapoda</taxon>
        <taxon>Collembola</taxon>
        <taxon>Entomobryomorpha</taxon>
        <taxon>Isotomoidea</taxon>
        <taxon>Isotomidae</taxon>
        <taxon>Proisotominae</taxon>
        <taxon>Folsomia</taxon>
    </lineage>
</organism>
<proteinExistence type="predicted"/>
<dbReference type="PANTHER" id="PTHR23324:SF83">
    <property type="entry name" value="SEC14-LIKE PROTEIN 2"/>
    <property type="match status" value="1"/>
</dbReference>
<dbReference type="Gene3D" id="3.40.525.10">
    <property type="entry name" value="CRAL-TRIO lipid binding domain"/>
    <property type="match status" value="1"/>
</dbReference>
<dbReference type="OrthoDB" id="6416797at2759"/>
<dbReference type="PROSITE" id="PS50191">
    <property type="entry name" value="CRAL_TRIO"/>
    <property type="match status" value="1"/>
</dbReference>
<feature type="domain" description="CRAL-TRIO" evidence="2">
    <location>
        <begin position="107"/>
        <end position="271"/>
    </location>
</feature>
<reference evidence="3 4" key="1">
    <citation type="submission" date="2015-12" db="EMBL/GenBank/DDBJ databases">
        <title>The genome of Folsomia candida.</title>
        <authorList>
            <person name="Faddeeva A."/>
            <person name="Derks M.F."/>
            <person name="Anvar Y."/>
            <person name="Smit S."/>
            <person name="Van Straalen N."/>
            <person name="Roelofs D."/>
        </authorList>
    </citation>
    <scope>NUCLEOTIDE SEQUENCE [LARGE SCALE GENOMIC DNA]</scope>
    <source>
        <strain evidence="3 4">VU population</strain>
        <tissue evidence="3">Whole body</tissue>
    </source>
</reference>
<evidence type="ECO:0000259" key="2">
    <source>
        <dbReference type="PROSITE" id="PS50191"/>
    </source>
</evidence>
<sequence>MILKFALIVSFTILEVTSATFEEDVTLTLEQKILLDEFKERVVPDITKSYMKAELYLVKWLRSSRFDLDLAVERFRQNLQWRKDQSMDTIHSEDWSDMWNDDIRYYVDGRDKLGRPYALIEMRHIDIRKLVLTGKGERYLRYLDKGVDDACQLVHEVSQRYGNVSRGNLLINLDGLNVAQHGCVRCIPYLIRALISFLDHQPECLDKTILVNAPAFIEQYFNLAVSLVPKEIMGNLLILGTNWNVWKPELLKYFDPDQLPRSLGGRKYLREWRTRKYLQ</sequence>
<dbReference type="GO" id="GO:0005737">
    <property type="term" value="C:cytoplasm"/>
    <property type="evidence" value="ECO:0007669"/>
    <property type="project" value="TreeGrafter"/>
</dbReference>
<protein>
    <submittedName>
        <fullName evidence="3">SEC14 cytosolic factor</fullName>
    </submittedName>
</protein>
<dbReference type="SUPFAM" id="SSF52087">
    <property type="entry name" value="CRAL/TRIO domain"/>
    <property type="match status" value="1"/>
</dbReference>
<gene>
    <name evidence="3" type="ORF">Fcan01_19935</name>
</gene>
<dbReference type="EMBL" id="LNIX01000018">
    <property type="protein sequence ID" value="OXA44907.1"/>
    <property type="molecule type" value="Genomic_DNA"/>
</dbReference>
<keyword evidence="1" id="KW-0732">Signal</keyword>
<dbReference type="InterPro" id="IPR036865">
    <property type="entry name" value="CRAL-TRIO_dom_sf"/>
</dbReference>
<comment type="caution">
    <text evidence="3">The sequence shown here is derived from an EMBL/GenBank/DDBJ whole genome shotgun (WGS) entry which is preliminary data.</text>
</comment>
<feature type="chain" id="PRO_5013008302" evidence="1">
    <location>
        <begin position="20"/>
        <end position="279"/>
    </location>
</feature>
<accession>A0A226DJN6</accession>
<dbReference type="SUPFAM" id="SSF46938">
    <property type="entry name" value="CRAL/TRIO N-terminal domain"/>
    <property type="match status" value="1"/>
</dbReference>
<dbReference type="Proteomes" id="UP000198287">
    <property type="component" value="Unassembled WGS sequence"/>
</dbReference>
<evidence type="ECO:0000256" key="1">
    <source>
        <dbReference type="SAM" id="SignalP"/>
    </source>
</evidence>
<keyword evidence="4" id="KW-1185">Reference proteome</keyword>
<evidence type="ECO:0000313" key="4">
    <source>
        <dbReference type="Proteomes" id="UP000198287"/>
    </source>
</evidence>
<name>A0A226DJN6_FOLCA</name>
<feature type="signal peptide" evidence="1">
    <location>
        <begin position="1"/>
        <end position="19"/>
    </location>
</feature>
<dbReference type="InterPro" id="IPR036273">
    <property type="entry name" value="CRAL/TRIO_N_dom_sf"/>
</dbReference>
<dbReference type="PANTHER" id="PTHR23324">
    <property type="entry name" value="SEC14 RELATED PROTEIN"/>
    <property type="match status" value="1"/>
</dbReference>
<dbReference type="SMART" id="SM00516">
    <property type="entry name" value="SEC14"/>
    <property type="match status" value="1"/>
</dbReference>
<dbReference type="CDD" id="cd00170">
    <property type="entry name" value="SEC14"/>
    <property type="match status" value="1"/>
</dbReference>
<dbReference type="AlphaFoldDB" id="A0A226DJN6"/>
<dbReference type="Pfam" id="PF00650">
    <property type="entry name" value="CRAL_TRIO"/>
    <property type="match status" value="1"/>
</dbReference>
<dbReference type="InterPro" id="IPR001251">
    <property type="entry name" value="CRAL-TRIO_dom"/>
</dbReference>
<dbReference type="InterPro" id="IPR051064">
    <property type="entry name" value="SEC14/CRAL-TRIO_domain"/>
</dbReference>
<evidence type="ECO:0000313" key="3">
    <source>
        <dbReference type="EMBL" id="OXA44907.1"/>
    </source>
</evidence>